<evidence type="ECO:0000256" key="1">
    <source>
        <dbReference type="SAM" id="MobiDB-lite"/>
    </source>
</evidence>
<evidence type="ECO:0000313" key="3">
    <source>
        <dbReference type="Proteomes" id="UP001396898"/>
    </source>
</evidence>
<sequence length="242" mass="27761">MPSWRCYDMPAHTVSPDGTWYYVGSPVIIIIDHKSPHYDNWADSLRYLRNNEWCYYAECDLVIFALFYGDVVMTSEDLNPKDEEEESGKDEANAADSNTDKQQLDEVTDWEYVHEMMVQAHWAFSIERLQAYWKDSIMPRLRAIREANARLTGKSGKNNDGYNALAGLAATCHTRNVDPADHPHGYGKPLPTASELFKDRVCQAFGGKSYEVIKEQEQALKQDRKLKKVKREDDGRVFPSAN</sequence>
<reference evidence="2 3" key="1">
    <citation type="submission" date="2023-01" db="EMBL/GenBank/DDBJ databases">
        <title>Analysis of 21 Apiospora genomes using comparative genomics revels a genus with tremendous synthesis potential of carbohydrate active enzymes and secondary metabolites.</title>
        <authorList>
            <person name="Sorensen T."/>
        </authorList>
    </citation>
    <scope>NUCLEOTIDE SEQUENCE [LARGE SCALE GENOMIC DNA]</scope>
    <source>
        <strain evidence="2 3">CBS 20057</strain>
    </source>
</reference>
<protein>
    <submittedName>
        <fullName evidence="2">Uncharacterized protein</fullName>
    </submittedName>
</protein>
<dbReference type="Proteomes" id="UP001396898">
    <property type="component" value="Unassembled WGS sequence"/>
</dbReference>
<gene>
    <name evidence="2" type="ORF">PG991_007887</name>
</gene>
<keyword evidence="3" id="KW-1185">Reference proteome</keyword>
<organism evidence="2 3">
    <name type="scientific">Apiospora marii</name>
    <dbReference type="NCBI Taxonomy" id="335849"/>
    <lineage>
        <taxon>Eukaryota</taxon>
        <taxon>Fungi</taxon>
        <taxon>Dikarya</taxon>
        <taxon>Ascomycota</taxon>
        <taxon>Pezizomycotina</taxon>
        <taxon>Sordariomycetes</taxon>
        <taxon>Xylariomycetidae</taxon>
        <taxon>Amphisphaeriales</taxon>
        <taxon>Apiosporaceae</taxon>
        <taxon>Apiospora</taxon>
    </lineage>
</organism>
<proteinExistence type="predicted"/>
<accession>A0ABR1RV33</accession>
<feature type="region of interest" description="Disordered" evidence="1">
    <location>
        <begin position="79"/>
        <end position="101"/>
    </location>
</feature>
<evidence type="ECO:0000313" key="2">
    <source>
        <dbReference type="EMBL" id="KAK8018697.1"/>
    </source>
</evidence>
<dbReference type="EMBL" id="JAQQWI010000010">
    <property type="protein sequence ID" value="KAK8018697.1"/>
    <property type="molecule type" value="Genomic_DNA"/>
</dbReference>
<feature type="region of interest" description="Disordered" evidence="1">
    <location>
        <begin position="222"/>
        <end position="242"/>
    </location>
</feature>
<comment type="caution">
    <text evidence="2">The sequence shown here is derived from an EMBL/GenBank/DDBJ whole genome shotgun (WGS) entry which is preliminary data.</text>
</comment>
<name>A0ABR1RV33_9PEZI</name>